<dbReference type="Proteomes" id="UP001321453">
    <property type="component" value="Unassembled WGS sequence"/>
</dbReference>
<sequence>MTARRRPVAAAARPALAVALATTALVVAGLMAASTRLLLHGCVQADALGAAGLRLAVLRRVADCPDGTLGAGPTALVLLSVALPVLAAYVVLAIGGLGAVAAVARLARLVGRLVLPSVARSDRPTVAVERRPLVLVPLVARPVARVLVGGIARRGPPVAA</sequence>
<proteinExistence type="predicted"/>
<gene>
    <name evidence="2" type="ORF">QRT05_04010</name>
</gene>
<keyword evidence="1" id="KW-0472">Membrane</keyword>
<evidence type="ECO:0000313" key="2">
    <source>
        <dbReference type="EMBL" id="MDM7830486.1"/>
    </source>
</evidence>
<comment type="caution">
    <text evidence="2">The sequence shown here is derived from an EMBL/GenBank/DDBJ whole genome shotgun (WGS) entry which is preliminary data.</text>
</comment>
<protein>
    <submittedName>
        <fullName evidence="2">Uncharacterized protein</fullName>
    </submittedName>
</protein>
<keyword evidence="1" id="KW-1133">Transmembrane helix</keyword>
<dbReference type="EMBL" id="JAUCGR010000001">
    <property type="protein sequence ID" value="MDM7830486.1"/>
    <property type="molecule type" value="Genomic_DNA"/>
</dbReference>
<dbReference type="RefSeq" id="WP_289445484.1">
    <property type="nucleotide sequence ID" value="NZ_JAUCGR010000001.1"/>
</dbReference>
<keyword evidence="1" id="KW-0812">Transmembrane</keyword>
<accession>A0ABT7S4D2</accession>
<evidence type="ECO:0000313" key="3">
    <source>
        <dbReference type="Proteomes" id="UP001321453"/>
    </source>
</evidence>
<reference evidence="2 3" key="1">
    <citation type="submission" date="2023-06" db="EMBL/GenBank/DDBJ databases">
        <title>Cellulomonas sp. MW9 Whole genome sequence.</title>
        <authorList>
            <person name="Park S."/>
        </authorList>
    </citation>
    <scope>NUCLEOTIDE SEQUENCE [LARGE SCALE GENOMIC DNA]</scope>
    <source>
        <strain evidence="2 3">MW9</strain>
    </source>
</reference>
<feature type="transmembrane region" description="Helical" evidence="1">
    <location>
        <begin position="75"/>
        <end position="103"/>
    </location>
</feature>
<name>A0ABT7S4D2_9CELL</name>
<organism evidence="2 3">
    <name type="scientific">Cellulomonas edaphi</name>
    <dbReference type="NCBI Taxonomy" id="3053468"/>
    <lineage>
        <taxon>Bacteria</taxon>
        <taxon>Bacillati</taxon>
        <taxon>Actinomycetota</taxon>
        <taxon>Actinomycetes</taxon>
        <taxon>Micrococcales</taxon>
        <taxon>Cellulomonadaceae</taxon>
        <taxon>Cellulomonas</taxon>
    </lineage>
</organism>
<evidence type="ECO:0000256" key="1">
    <source>
        <dbReference type="SAM" id="Phobius"/>
    </source>
</evidence>
<keyword evidence="3" id="KW-1185">Reference proteome</keyword>